<dbReference type="PROSITE" id="PS01360">
    <property type="entry name" value="ZF_MYND_1"/>
    <property type="match status" value="1"/>
</dbReference>
<dbReference type="Pfam" id="PF01753">
    <property type="entry name" value="zf-MYND"/>
    <property type="match status" value="1"/>
</dbReference>
<evidence type="ECO:0000256" key="3">
    <source>
        <dbReference type="ARBA" id="ARBA00022833"/>
    </source>
</evidence>
<dbReference type="EMBL" id="HACG01029540">
    <property type="protein sequence ID" value="CEK76405.1"/>
    <property type="molecule type" value="Transcribed_RNA"/>
</dbReference>
<feature type="region of interest" description="Disordered" evidence="5">
    <location>
        <begin position="1"/>
        <end position="29"/>
    </location>
</feature>
<keyword evidence="2 4" id="KW-0863">Zinc-finger</keyword>
<evidence type="ECO:0000259" key="6">
    <source>
        <dbReference type="PROSITE" id="PS50865"/>
    </source>
</evidence>
<organism evidence="7">
    <name type="scientific">Arion vulgaris</name>
    <dbReference type="NCBI Taxonomy" id="1028688"/>
    <lineage>
        <taxon>Eukaryota</taxon>
        <taxon>Metazoa</taxon>
        <taxon>Spiralia</taxon>
        <taxon>Lophotrochozoa</taxon>
        <taxon>Mollusca</taxon>
        <taxon>Gastropoda</taxon>
        <taxon>Heterobranchia</taxon>
        <taxon>Euthyneura</taxon>
        <taxon>Panpulmonata</taxon>
        <taxon>Eupulmonata</taxon>
        <taxon>Stylommatophora</taxon>
        <taxon>Helicina</taxon>
        <taxon>Arionoidea</taxon>
        <taxon>Arionidae</taxon>
        <taxon>Arion</taxon>
    </lineage>
</organism>
<evidence type="ECO:0000256" key="1">
    <source>
        <dbReference type="ARBA" id="ARBA00022723"/>
    </source>
</evidence>
<evidence type="ECO:0000256" key="4">
    <source>
        <dbReference type="PROSITE-ProRule" id="PRU00134"/>
    </source>
</evidence>
<dbReference type="GO" id="GO:0008270">
    <property type="term" value="F:zinc ion binding"/>
    <property type="evidence" value="ECO:0007669"/>
    <property type="project" value="UniProtKB-KW"/>
</dbReference>
<dbReference type="InterPro" id="IPR002893">
    <property type="entry name" value="Znf_MYND"/>
</dbReference>
<feature type="domain" description="MYND-type" evidence="6">
    <location>
        <begin position="129"/>
        <end position="166"/>
    </location>
</feature>
<sequence length="311" mass="34880">DDYAGALYSGARNSSAATNSPVGNPSPSVKCGIEGSPTVVNSGVSGWPVAVSTGVGGSTEVTSSDAGNTRTRMKFKDFYSDSEDEEDDQKNLTKKTSKEEQSSSSTTVTESGTFLKRLLSESVSTQGQCSHCQKEGCSLLCSRCKLATYCDKNCQKAHYRKHKKFCRRKERFELAKKKVPGIFEALLLVNDGTFYISPFLNEIPDKLPSWPHRINIMLEICGVHVDPCEKYRAHVRDLKENMTDVWFNSKTNVYHHMNSLNLDQLPSIHLSRCIIPGNFIMIRKPKWHIQDGKRCINIENLEAVHFIFMDI</sequence>
<reference evidence="7" key="1">
    <citation type="submission" date="2014-12" db="EMBL/GenBank/DDBJ databases">
        <title>Insight into the proteome of Arion vulgaris.</title>
        <authorList>
            <person name="Aradska J."/>
            <person name="Bulat T."/>
            <person name="Smidak R."/>
            <person name="Sarate P."/>
            <person name="Gangsoo J."/>
            <person name="Sialana F."/>
            <person name="Bilban M."/>
            <person name="Lubec G."/>
        </authorList>
    </citation>
    <scope>NUCLEOTIDE SEQUENCE</scope>
    <source>
        <tissue evidence="7">Skin</tissue>
    </source>
</reference>
<keyword evidence="1" id="KW-0479">Metal-binding</keyword>
<dbReference type="PROSITE" id="PS50865">
    <property type="entry name" value="ZF_MYND_2"/>
    <property type="match status" value="1"/>
</dbReference>
<dbReference type="Gene3D" id="6.10.140.2220">
    <property type="match status" value="1"/>
</dbReference>
<accession>A0A0B7A8V1</accession>
<feature type="non-terminal residue" evidence="7">
    <location>
        <position position="1"/>
    </location>
</feature>
<evidence type="ECO:0000313" key="7">
    <source>
        <dbReference type="EMBL" id="CEK76405.1"/>
    </source>
</evidence>
<feature type="compositionally biased region" description="Polar residues" evidence="5">
    <location>
        <begin position="11"/>
        <end position="27"/>
    </location>
</feature>
<feature type="region of interest" description="Disordered" evidence="5">
    <location>
        <begin position="77"/>
        <end position="109"/>
    </location>
</feature>
<dbReference type="AlphaFoldDB" id="A0A0B7A8V1"/>
<evidence type="ECO:0000256" key="5">
    <source>
        <dbReference type="SAM" id="MobiDB-lite"/>
    </source>
</evidence>
<protein>
    <recommendedName>
        <fullName evidence="6">MYND-type domain-containing protein</fullName>
    </recommendedName>
</protein>
<evidence type="ECO:0000256" key="2">
    <source>
        <dbReference type="ARBA" id="ARBA00022771"/>
    </source>
</evidence>
<keyword evidence="3" id="KW-0862">Zinc</keyword>
<name>A0A0B7A8V1_9EUPU</name>
<gene>
    <name evidence="7" type="primary">ORF99826</name>
</gene>
<dbReference type="SUPFAM" id="SSF144232">
    <property type="entry name" value="HIT/MYND zinc finger-like"/>
    <property type="match status" value="1"/>
</dbReference>
<proteinExistence type="predicted"/>